<feature type="domain" description="RRM" evidence="5">
    <location>
        <begin position="568"/>
        <end position="643"/>
    </location>
</feature>
<dbReference type="PANTHER" id="PTHR10693">
    <property type="entry name" value="RAS GTPASE-ACTIVATING PROTEIN-BINDING PROTEIN"/>
    <property type="match status" value="1"/>
</dbReference>
<dbReference type="Proteomes" id="UP000008694">
    <property type="component" value="Unassembled WGS sequence"/>
</dbReference>
<dbReference type="InterPro" id="IPR018222">
    <property type="entry name" value="Nuclear_transport_factor_2_euk"/>
</dbReference>
<dbReference type="GO" id="GO:0003729">
    <property type="term" value="F:mRNA binding"/>
    <property type="evidence" value="ECO:0007669"/>
    <property type="project" value="TreeGrafter"/>
</dbReference>
<feature type="region of interest" description="Disordered" evidence="4">
    <location>
        <begin position="383"/>
        <end position="408"/>
    </location>
</feature>
<evidence type="ECO:0000256" key="2">
    <source>
        <dbReference type="PROSITE-ProRule" id="PRU00176"/>
    </source>
</evidence>
<dbReference type="Gene3D" id="3.30.70.330">
    <property type="match status" value="3"/>
</dbReference>
<dbReference type="GO" id="GO:0005829">
    <property type="term" value="C:cytosol"/>
    <property type="evidence" value="ECO:0007669"/>
    <property type="project" value="TreeGrafter"/>
</dbReference>
<dbReference type="HOGENOM" id="CLU_367767_0_0_1"/>
<evidence type="ECO:0000313" key="8">
    <source>
        <dbReference type="Proteomes" id="UP000008694"/>
    </source>
</evidence>
<evidence type="ECO:0000256" key="4">
    <source>
        <dbReference type="SAM" id="MobiDB-lite"/>
    </source>
</evidence>
<protein>
    <recommendedName>
        <fullName evidence="9">RNA recognition motif-containing protein</fullName>
    </recommendedName>
</protein>
<feature type="domain" description="NTF2" evidence="6">
    <location>
        <begin position="437"/>
        <end position="553"/>
    </location>
</feature>
<dbReference type="InterPro" id="IPR002075">
    <property type="entry name" value="NTF2_dom"/>
</dbReference>
<evidence type="ECO:0000313" key="7">
    <source>
        <dbReference type="EMBL" id="EFH60894.1"/>
    </source>
</evidence>
<dbReference type="PROSITE" id="PS50102">
    <property type="entry name" value="RRM"/>
    <property type="match status" value="3"/>
</dbReference>
<dbReference type="SMART" id="SM00360">
    <property type="entry name" value="RRM"/>
    <property type="match status" value="3"/>
</dbReference>
<dbReference type="PROSITE" id="PS50177">
    <property type="entry name" value="NTF2_DOMAIN"/>
    <property type="match status" value="2"/>
</dbReference>
<accession>D7L6I2</accession>
<keyword evidence="3" id="KW-0175">Coiled coil</keyword>
<dbReference type="AlphaFoldDB" id="D7L6I2"/>
<dbReference type="CDD" id="cd00780">
    <property type="entry name" value="NTF2"/>
    <property type="match status" value="2"/>
</dbReference>
<evidence type="ECO:0000259" key="6">
    <source>
        <dbReference type="PROSITE" id="PS50177"/>
    </source>
</evidence>
<name>D7L6I2_ARALL</name>
<feature type="compositionally biased region" description="Acidic residues" evidence="4">
    <location>
        <begin position="390"/>
        <end position="401"/>
    </location>
</feature>
<reference evidence="8" key="1">
    <citation type="journal article" date="2011" name="Nat. Genet.">
        <title>The Arabidopsis lyrata genome sequence and the basis of rapid genome size change.</title>
        <authorList>
            <person name="Hu T.T."/>
            <person name="Pattyn P."/>
            <person name="Bakker E.G."/>
            <person name="Cao J."/>
            <person name="Cheng J.-F."/>
            <person name="Clark R.M."/>
            <person name="Fahlgren N."/>
            <person name="Fawcett J.A."/>
            <person name="Grimwood J."/>
            <person name="Gundlach H."/>
            <person name="Haberer G."/>
            <person name="Hollister J.D."/>
            <person name="Ossowski S."/>
            <person name="Ottilar R.P."/>
            <person name="Salamov A.A."/>
            <person name="Schneeberger K."/>
            <person name="Spannagl M."/>
            <person name="Wang X."/>
            <person name="Yang L."/>
            <person name="Nasrallah M.E."/>
            <person name="Bergelson J."/>
            <person name="Carrington J.C."/>
            <person name="Gaut B.S."/>
            <person name="Schmutz J."/>
            <person name="Mayer K.F.X."/>
            <person name="Van de Peer Y."/>
            <person name="Grigoriev I.V."/>
            <person name="Nordborg M."/>
            <person name="Weigel D."/>
            <person name="Guo Y.-L."/>
        </authorList>
    </citation>
    <scope>NUCLEOTIDE SEQUENCE [LARGE SCALE GENOMIC DNA]</scope>
    <source>
        <strain evidence="8">cv. MN47</strain>
    </source>
</reference>
<evidence type="ECO:0000256" key="1">
    <source>
        <dbReference type="ARBA" id="ARBA00022884"/>
    </source>
</evidence>
<dbReference type="EMBL" id="GL348715">
    <property type="protein sequence ID" value="EFH60894.1"/>
    <property type="molecule type" value="Genomic_DNA"/>
</dbReference>
<dbReference type="InterPro" id="IPR039539">
    <property type="entry name" value="Ras_GTPase_bind_prot"/>
</dbReference>
<proteinExistence type="predicted"/>
<feature type="coiled-coil region" evidence="3">
    <location>
        <begin position="350"/>
        <end position="377"/>
    </location>
</feature>
<evidence type="ECO:0008006" key="9">
    <source>
        <dbReference type="Google" id="ProtNLM"/>
    </source>
</evidence>
<dbReference type="Gene3D" id="3.10.450.50">
    <property type="match status" value="2"/>
</dbReference>
<dbReference type="InterPro" id="IPR032710">
    <property type="entry name" value="NTF2-like_dom_sf"/>
</dbReference>
<dbReference type="eggNOG" id="KOG0116">
    <property type="taxonomic scope" value="Eukaryota"/>
</dbReference>
<feature type="region of interest" description="Disordered" evidence="4">
    <location>
        <begin position="180"/>
        <end position="203"/>
    </location>
</feature>
<gene>
    <name evidence="7" type="ORF">ARALYDRAFT_896883</name>
</gene>
<dbReference type="PANTHER" id="PTHR10693:SF20">
    <property type="entry name" value="AT27578P"/>
    <property type="match status" value="1"/>
</dbReference>
<sequence length="758" mass="86374">MDPHSYSAKQVGDEFARQYYQTLQNSPENLYTFYKDNSTISRPGLDGTIRVFTLSDVDENDLKMQSSDGFDSVVITSVTSQDSHEQGFLVAVYGCFTFNERPAKHFTQSVFLAPQEDGYFVLTDIFKFVDIPEVNAAIPPANDVTEEKVPETEEAALRVSEPSQGFENVPKLSHASVVSGHSNHQHSSSCGYSPEIKPRNGNSQESRAVSEACIYLHWLPTKTTVALVENAFKQFGKIRRGGVELRSKKRYKGKYAYVEFEEAEAANRAIMASPLSIFGYRITVQKNRSYLKGYCESPSAGPGNIHRGEGVRGSLGNPFYNWQKMMEEVRETDVWQKLMMGSRGTEVYDLHNWQKIMDQSEEQMKFQEEQGRQYNHNRYTSEEVRGTEEFGLEEEEEEENQNWETLTEEQGKIQEEEGRQYNQNRYTREQMKETGGLGDGFAENYYKTLQNSPKLLPRYYKDVSKITRPGLDGTMRSSTLQDMIEDLDMLSSSDFDTVEVTSFISQESHSGGILVVADGYFTSQERPARNFTQNFFLAPQEKGYFVLTDMFKFVDIISEANDAITEGAAICVKKLPPDATITLVEDAFKQFGEIRRGGVEVRHKRSFSYGFVEFKEESAAQAAIEASPVMFDWRSVYVEKKRPDYIDEESLRVYEPEDDDTGNENNQESQALYESCAVHVRNLPPNATTDWVENAFEQFGPIKRGGVQVFNPGLDDWFGFVWFVHADAAESAVKASPLWVGQRKLKVQKKLRRVQEQN</sequence>
<dbReference type="Pfam" id="PF00076">
    <property type="entry name" value="RRM_1"/>
    <property type="match status" value="3"/>
</dbReference>
<dbReference type="InterPro" id="IPR012677">
    <property type="entry name" value="Nucleotide-bd_a/b_plait_sf"/>
</dbReference>
<evidence type="ECO:0000259" key="5">
    <source>
        <dbReference type="PROSITE" id="PS50102"/>
    </source>
</evidence>
<feature type="compositionally biased region" description="Polar residues" evidence="4">
    <location>
        <begin position="180"/>
        <end position="191"/>
    </location>
</feature>
<dbReference type="SUPFAM" id="SSF54928">
    <property type="entry name" value="RNA-binding domain, RBD"/>
    <property type="match status" value="3"/>
</dbReference>
<dbReference type="SUPFAM" id="SSF54427">
    <property type="entry name" value="NTF2-like"/>
    <property type="match status" value="2"/>
</dbReference>
<keyword evidence="8" id="KW-1185">Reference proteome</keyword>
<dbReference type="Pfam" id="PF02136">
    <property type="entry name" value="NTF2"/>
    <property type="match status" value="2"/>
</dbReference>
<dbReference type="CDD" id="cd00590">
    <property type="entry name" value="RRM_SF"/>
    <property type="match status" value="2"/>
</dbReference>
<feature type="domain" description="RRM" evidence="5">
    <location>
        <begin position="676"/>
        <end position="752"/>
    </location>
</feature>
<evidence type="ECO:0000256" key="3">
    <source>
        <dbReference type="SAM" id="Coils"/>
    </source>
</evidence>
<dbReference type="GO" id="GO:1990904">
    <property type="term" value="C:ribonucleoprotein complex"/>
    <property type="evidence" value="ECO:0007669"/>
    <property type="project" value="TreeGrafter"/>
</dbReference>
<feature type="domain" description="RRM" evidence="5">
    <location>
        <begin position="212"/>
        <end position="289"/>
    </location>
</feature>
<organism evidence="8">
    <name type="scientific">Arabidopsis lyrata subsp. lyrata</name>
    <name type="common">Lyre-leaved rock-cress</name>
    <dbReference type="NCBI Taxonomy" id="81972"/>
    <lineage>
        <taxon>Eukaryota</taxon>
        <taxon>Viridiplantae</taxon>
        <taxon>Streptophyta</taxon>
        <taxon>Embryophyta</taxon>
        <taxon>Tracheophyta</taxon>
        <taxon>Spermatophyta</taxon>
        <taxon>Magnoliopsida</taxon>
        <taxon>eudicotyledons</taxon>
        <taxon>Gunneridae</taxon>
        <taxon>Pentapetalae</taxon>
        <taxon>rosids</taxon>
        <taxon>malvids</taxon>
        <taxon>Brassicales</taxon>
        <taxon>Brassicaceae</taxon>
        <taxon>Camelineae</taxon>
        <taxon>Arabidopsis</taxon>
    </lineage>
</organism>
<feature type="domain" description="NTF2" evidence="6">
    <location>
        <begin position="11"/>
        <end position="128"/>
    </location>
</feature>
<dbReference type="InterPro" id="IPR000504">
    <property type="entry name" value="RRM_dom"/>
</dbReference>
<dbReference type="Gramene" id="scaffold_300853.1">
    <property type="protein sequence ID" value="scaffold_300853.1"/>
    <property type="gene ID" value="scaffold_300853.1"/>
</dbReference>
<keyword evidence="1 2" id="KW-0694">RNA-binding</keyword>
<dbReference type="InterPro" id="IPR035979">
    <property type="entry name" value="RBD_domain_sf"/>
</dbReference>